<keyword evidence="1" id="KW-0472">Membrane</keyword>
<dbReference type="Proteomes" id="UP000218231">
    <property type="component" value="Unassembled WGS sequence"/>
</dbReference>
<comment type="caution">
    <text evidence="2">The sequence shown here is derived from an EMBL/GenBank/DDBJ whole genome shotgun (WGS) entry which is preliminary data.</text>
</comment>
<keyword evidence="3" id="KW-1185">Reference proteome</keyword>
<accession>A0A2A2KBS8</accession>
<dbReference type="EMBL" id="LIAE01009078">
    <property type="protein sequence ID" value="PAV71338.1"/>
    <property type="molecule type" value="Genomic_DNA"/>
</dbReference>
<organism evidence="2 3">
    <name type="scientific">Diploscapter pachys</name>
    <dbReference type="NCBI Taxonomy" id="2018661"/>
    <lineage>
        <taxon>Eukaryota</taxon>
        <taxon>Metazoa</taxon>
        <taxon>Ecdysozoa</taxon>
        <taxon>Nematoda</taxon>
        <taxon>Chromadorea</taxon>
        <taxon>Rhabditida</taxon>
        <taxon>Rhabditina</taxon>
        <taxon>Rhabditomorpha</taxon>
        <taxon>Rhabditoidea</taxon>
        <taxon>Rhabditidae</taxon>
        <taxon>Diploscapter</taxon>
    </lineage>
</organism>
<feature type="transmembrane region" description="Helical" evidence="1">
    <location>
        <begin position="12"/>
        <end position="35"/>
    </location>
</feature>
<evidence type="ECO:0000256" key="1">
    <source>
        <dbReference type="SAM" id="Phobius"/>
    </source>
</evidence>
<name>A0A2A2KBS8_9BILA</name>
<keyword evidence="1" id="KW-0812">Transmembrane</keyword>
<gene>
    <name evidence="2" type="ORF">WR25_26986</name>
</gene>
<evidence type="ECO:0000313" key="3">
    <source>
        <dbReference type="Proteomes" id="UP000218231"/>
    </source>
</evidence>
<sequence length="88" mass="10252">MLIGELDADTLLSVNYIVVTILMLVFITIAITLLFNLTTAIAIPEVAYLRENAHKTLFKAKNRNYYYQQFSRQLFGLDLKKYLDNFKE</sequence>
<protein>
    <submittedName>
        <fullName evidence="2">Uncharacterized protein</fullName>
    </submittedName>
</protein>
<dbReference type="AlphaFoldDB" id="A0A2A2KBS8"/>
<keyword evidence="1" id="KW-1133">Transmembrane helix</keyword>
<evidence type="ECO:0000313" key="2">
    <source>
        <dbReference type="EMBL" id="PAV71338.1"/>
    </source>
</evidence>
<reference evidence="2 3" key="1">
    <citation type="journal article" date="2017" name="Curr. Biol.">
        <title>Genome architecture and evolution of a unichromosomal asexual nematode.</title>
        <authorList>
            <person name="Fradin H."/>
            <person name="Zegar C."/>
            <person name="Gutwein M."/>
            <person name="Lucas J."/>
            <person name="Kovtun M."/>
            <person name="Corcoran D."/>
            <person name="Baugh L.R."/>
            <person name="Kiontke K."/>
            <person name="Gunsalus K."/>
            <person name="Fitch D.H."/>
            <person name="Piano F."/>
        </authorList>
    </citation>
    <scope>NUCLEOTIDE SEQUENCE [LARGE SCALE GENOMIC DNA]</scope>
    <source>
        <strain evidence="2">PF1309</strain>
    </source>
</reference>
<proteinExistence type="predicted"/>